<sequence length="719" mass="82603">MRGPRTNSVNRFDVTSYNVSDAMHKSESPMARIAKIEALVCLTISLSIMLTVFGTQRRRSRSGVLRGLLWIVYTASSLLIVYILGLMQETPFRDELFSIWGMLLLIAYAFPDSFSAYSLDDIEQWMQYYFQFAWKFMVLLFLWTWSPDFEGGFKPENMLAFCLVWTVLVKFLMRTLSLGWASRSSLEENIKPFQVYLSNEHKWSEEDAVDPASMRGYNFLVAVLGSPEITLDKVERLKNCDPREFRDIDDVVTLEKVWDCKGRLLGSSRDPDGQLKDICLSFSLFRILLLKYANYKLPTEALGKVHRLIRDVLLSDQGGHERAFRVVESELKFLYEFFYTKYPLYMSKLSQIRAFQLLLFVGALCLCPLYISKHSASLEKLQLATVLGTSLDVLVTYILLGILLMAEVMQLWMIGSSEWAKVTYICNYVVTSSWQKSERTEKFVEWICKTQFSKPWDRKLGQYSLIESHGYDFPSRRLRLRNLIRGRSKEGQTESKAIHLSEEVKEAVFSSLRTEGETLEDGRSSLRRIGAYSRLSWTFKEHEHQAEVILIWHIATSYCQYRGPASGRRGKNFRVVMDLSNYLAYLVAFAPRLLPGHPYDPVFHFRGVVKEAWEVFDGCKTAELRINKLKALAGKEEEDRMVIATGAKLGEELLQLGEEGSHDIWEILAGFWSEMMLCAATSGSERAHAEKLASGGEFVTHLWALLHHGEFTLAPRGRP</sequence>
<reference evidence="2" key="1">
    <citation type="journal article" date="2023" name="Front. Plant Sci.">
        <title>Chromosomal-level genome assembly of Melastoma candidum provides insights into trichome evolution.</title>
        <authorList>
            <person name="Zhong Y."/>
            <person name="Wu W."/>
            <person name="Sun C."/>
            <person name="Zou P."/>
            <person name="Liu Y."/>
            <person name="Dai S."/>
            <person name="Zhou R."/>
        </authorList>
    </citation>
    <scope>NUCLEOTIDE SEQUENCE [LARGE SCALE GENOMIC DNA]</scope>
</reference>
<evidence type="ECO:0000313" key="2">
    <source>
        <dbReference type="Proteomes" id="UP001057402"/>
    </source>
</evidence>
<dbReference type="EMBL" id="CM042884">
    <property type="protein sequence ID" value="KAI4371426.1"/>
    <property type="molecule type" value="Genomic_DNA"/>
</dbReference>
<evidence type="ECO:0000313" key="1">
    <source>
        <dbReference type="EMBL" id="KAI4371426.1"/>
    </source>
</evidence>
<protein>
    <submittedName>
        <fullName evidence="1">Uncharacterized protein</fullName>
    </submittedName>
</protein>
<organism evidence="1 2">
    <name type="scientific">Melastoma candidum</name>
    <dbReference type="NCBI Taxonomy" id="119954"/>
    <lineage>
        <taxon>Eukaryota</taxon>
        <taxon>Viridiplantae</taxon>
        <taxon>Streptophyta</taxon>
        <taxon>Embryophyta</taxon>
        <taxon>Tracheophyta</taxon>
        <taxon>Spermatophyta</taxon>
        <taxon>Magnoliopsida</taxon>
        <taxon>eudicotyledons</taxon>
        <taxon>Gunneridae</taxon>
        <taxon>Pentapetalae</taxon>
        <taxon>rosids</taxon>
        <taxon>malvids</taxon>
        <taxon>Myrtales</taxon>
        <taxon>Melastomataceae</taxon>
        <taxon>Melastomatoideae</taxon>
        <taxon>Melastomateae</taxon>
        <taxon>Melastoma</taxon>
    </lineage>
</organism>
<gene>
    <name evidence="1" type="ORF">MLD38_019665</name>
</gene>
<comment type="caution">
    <text evidence="1">The sequence shown here is derived from an EMBL/GenBank/DDBJ whole genome shotgun (WGS) entry which is preliminary data.</text>
</comment>
<name>A0ACB9QZL3_9MYRT</name>
<accession>A0ACB9QZL3</accession>
<proteinExistence type="predicted"/>
<keyword evidence="2" id="KW-1185">Reference proteome</keyword>
<dbReference type="Proteomes" id="UP001057402">
    <property type="component" value="Chromosome 5"/>
</dbReference>